<organism evidence="1 2">
    <name type="scientific">Methylomirabilis oxygeniifera</name>
    <dbReference type="NCBI Taxonomy" id="671143"/>
    <lineage>
        <taxon>Bacteria</taxon>
        <taxon>Candidatus Methylomirabilota</taxon>
        <taxon>Candidatus Methylomirabilia</taxon>
        <taxon>Candidatus Methylomirabilales</taxon>
        <taxon>Candidatus Methylomirabilaceae</taxon>
        <taxon>Candidatus Methylomirabilis</taxon>
    </lineage>
</organism>
<sequence length="65" mass="7292">MGALGLAKKFGLNVQRNVCDVKVDSLNVKLDVTYFLKISYCFLTELGYTYFLGAAKLLILQWVQG</sequence>
<evidence type="ECO:0000313" key="1">
    <source>
        <dbReference type="EMBL" id="CBE69056.1"/>
    </source>
</evidence>
<gene>
    <name evidence="1" type="ORF">DAMO_2006</name>
</gene>
<protein>
    <submittedName>
        <fullName evidence="1">Uncharacterized protein</fullName>
    </submittedName>
</protein>
<dbReference type="KEGG" id="mox:DAMO_2006"/>
<dbReference type="EMBL" id="FP565575">
    <property type="protein sequence ID" value="CBE69056.1"/>
    <property type="molecule type" value="Genomic_DNA"/>
</dbReference>
<accession>D5MH25</accession>
<dbReference type="Proteomes" id="UP000006898">
    <property type="component" value="Chromosome"/>
</dbReference>
<dbReference type="HOGENOM" id="CLU_2841616_0_0_0"/>
<proteinExistence type="predicted"/>
<reference evidence="1 2" key="1">
    <citation type="journal article" date="2010" name="Nature">
        <title>Nitrite-driven anaerobic methane oxidation by oxygenic bacteria.</title>
        <authorList>
            <person name="Ettwig K.F."/>
            <person name="Butler M.K."/>
            <person name="Le Paslier D."/>
            <person name="Pelletier E."/>
            <person name="Mangenot S."/>
            <person name="Kuypers M.M.M."/>
            <person name="Schreiber F."/>
            <person name="Dutilh B.E."/>
            <person name="Zedelius J."/>
            <person name="de Beer D."/>
            <person name="Gloerich J."/>
            <person name="Wessels H.J.C.T."/>
            <person name="van Allen T."/>
            <person name="Luesken F."/>
            <person name="Wu M."/>
            <person name="van de Pas-Schoonen K.T."/>
            <person name="Op den Camp H.J.M."/>
            <person name="Janssen-Megens E.M."/>
            <person name="Francoijs K-J."/>
            <person name="Stunnenberg H."/>
            <person name="Weissenbach J."/>
            <person name="Jetten M.S.M."/>
            <person name="Strous M."/>
        </authorList>
    </citation>
    <scope>NUCLEOTIDE SEQUENCE [LARGE SCALE GENOMIC DNA]</scope>
</reference>
<name>D5MH25_METO1</name>
<evidence type="ECO:0000313" key="2">
    <source>
        <dbReference type="Proteomes" id="UP000006898"/>
    </source>
</evidence>
<dbReference type="AlphaFoldDB" id="D5MH25"/>